<dbReference type="Gene3D" id="3.60.40.10">
    <property type="entry name" value="PPM-type phosphatase domain"/>
    <property type="match status" value="1"/>
</dbReference>
<dbReference type="CDD" id="cd00143">
    <property type="entry name" value="PP2Cc"/>
    <property type="match status" value="1"/>
</dbReference>
<keyword evidence="3" id="KW-1185">Reference proteome</keyword>
<dbReference type="SUPFAM" id="SSF81606">
    <property type="entry name" value="PP2C-like"/>
    <property type="match status" value="1"/>
</dbReference>
<dbReference type="EMBL" id="WKJJ01000004">
    <property type="protein sequence ID" value="MRV71538.1"/>
    <property type="molecule type" value="Genomic_DNA"/>
</dbReference>
<sequence>MGVAYGLTDVGTVRDANQDNFFIAPDMGLVVVADGMGGHEAGEIASADAITLLHSFIQAAQSEAPPAPSDATVPAFHASAFDPVQADPDATWTDATMRAMITLHDAVEFANDRMYQTNRANNQADGAGMGTTLTGMWQVAPHGPVFIFHVGDSRLYCFRHGRLTQLTRDQTLYQQALEAGMREPLPARNLLLQALGPAPGVKPDLQTQAMAPGDVYLLCSDGLYGNSTPESIANILSLASRDNLPQCCAELVAMAKRDGSRDNITAVLVRCND</sequence>
<dbReference type="PROSITE" id="PS51746">
    <property type="entry name" value="PPM_2"/>
    <property type="match status" value="1"/>
</dbReference>
<dbReference type="GO" id="GO:0004722">
    <property type="term" value="F:protein serine/threonine phosphatase activity"/>
    <property type="evidence" value="ECO:0007669"/>
    <property type="project" value="InterPro"/>
</dbReference>
<protein>
    <submittedName>
        <fullName evidence="2">SpoIIE family protein phosphatase</fullName>
    </submittedName>
</protein>
<dbReference type="Proteomes" id="UP000446768">
    <property type="component" value="Unassembled WGS sequence"/>
</dbReference>
<dbReference type="Pfam" id="PF13672">
    <property type="entry name" value="PP2C_2"/>
    <property type="match status" value="1"/>
</dbReference>
<dbReference type="AlphaFoldDB" id="A0A7X2LS58"/>
<dbReference type="SMART" id="SM00331">
    <property type="entry name" value="PP2C_SIG"/>
    <property type="match status" value="1"/>
</dbReference>
<reference evidence="2 3" key="1">
    <citation type="submission" date="2019-11" db="EMBL/GenBank/DDBJ databases">
        <title>Novel species isolated from a subtropical stream in China.</title>
        <authorList>
            <person name="Lu H."/>
        </authorList>
    </citation>
    <scope>NUCLEOTIDE SEQUENCE [LARGE SCALE GENOMIC DNA]</scope>
    <source>
        <strain evidence="2 3">FT92W</strain>
    </source>
</reference>
<dbReference type="InterPro" id="IPR001932">
    <property type="entry name" value="PPM-type_phosphatase-like_dom"/>
</dbReference>
<name>A0A7X2LS58_9BURK</name>
<proteinExistence type="predicted"/>
<dbReference type="InterPro" id="IPR036457">
    <property type="entry name" value="PPM-type-like_dom_sf"/>
</dbReference>
<comment type="caution">
    <text evidence="2">The sequence shown here is derived from an EMBL/GenBank/DDBJ whole genome shotgun (WGS) entry which is preliminary data.</text>
</comment>
<dbReference type="SMART" id="SM00332">
    <property type="entry name" value="PP2Cc"/>
    <property type="match status" value="1"/>
</dbReference>
<accession>A0A7X2LS58</accession>
<evidence type="ECO:0000313" key="2">
    <source>
        <dbReference type="EMBL" id="MRV71538.1"/>
    </source>
</evidence>
<feature type="domain" description="PPM-type phosphatase" evidence="1">
    <location>
        <begin position="4"/>
        <end position="271"/>
    </location>
</feature>
<organism evidence="2 3">
    <name type="scientific">Pseudoduganella rivuli</name>
    <dbReference type="NCBI Taxonomy" id="2666085"/>
    <lineage>
        <taxon>Bacteria</taxon>
        <taxon>Pseudomonadati</taxon>
        <taxon>Pseudomonadota</taxon>
        <taxon>Betaproteobacteria</taxon>
        <taxon>Burkholderiales</taxon>
        <taxon>Oxalobacteraceae</taxon>
        <taxon>Telluria group</taxon>
        <taxon>Pseudoduganella</taxon>
    </lineage>
</organism>
<dbReference type="PANTHER" id="PTHR47992">
    <property type="entry name" value="PROTEIN PHOSPHATASE"/>
    <property type="match status" value="1"/>
</dbReference>
<evidence type="ECO:0000259" key="1">
    <source>
        <dbReference type="PROSITE" id="PS51746"/>
    </source>
</evidence>
<dbReference type="InterPro" id="IPR015655">
    <property type="entry name" value="PP2C"/>
</dbReference>
<evidence type="ECO:0000313" key="3">
    <source>
        <dbReference type="Proteomes" id="UP000446768"/>
    </source>
</evidence>
<gene>
    <name evidence="2" type="ORF">GJ700_07350</name>
</gene>